<evidence type="ECO:0000313" key="6">
    <source>
        <dbReference type="EMBL" id="QDE40255.1"/>
    </source>
</evidence>
<organism evidence="6 7">
    <name type="scientific">Luteibacter pinisoli</name>
    <dbReference type="NCBI Taxonomy" id="2589080"/>
    <lineage>
        <taxon>Bacteria</taxon>
        <taxon>Pseudomonadati</taxon>
        <taxon>Pseudomonadota</taxon>
        <taxon>Gammaproteobacteria</taxon>
        <taxon>Lysobacterales</taxon>
        <taxon>Rhodanobacteraceae</taxon>
        <taxon>Luteibacter</taxon>
    </lineage>
</organism>
<evidence type="ECO:0000256" key="2">
    <source>
        <dbReference type="HAMAP-Rule" id="MF_02087"/>
    </source>
</evidence>
<keyword evidence="1 2" id="KW-0663">Pyridoxal phosphate</keyword>
<dbReference type="InterPro" id="IPR029066">
    <property type="entry name" value="PLP-binding_barrel"/>
</dbReference>
<feature type="domain" description="Alanine racemase N-terminal" evidence="5">
    <location>
        <begin position="32"/>
        <end position="230"/>
    </location>
</feature>
<dbReference type="PIRSF" id="PIRSF004848">
    <property type="entry name" value="YBL036c_PLPDEIII"/>
    <property type="match status" value="1"/>
</dbReference>
<proteinExistence type="inferred from homology"/>
<dbReference type="PANTHER" id="PTHR10146:SF14">
    <property type="entry name" value="PYRIDOXAL PHOSPHATE HOMEOSTASIS PROTEIN"/>
    <property type="match status" value="1"/>
</dbReference>
<sequence>MTDDLATLAGRLAAARAGIDAACHATGRDPSGVALLPVSKTFGADVVAEAAGLGLRRFGENKVQEIQAKAAELAPLGLDWVVIGHLQTNKAKAVAALASEVQSLDRLDLAVALDKALQAQGRAIDVLVQLKTSHEDSKTGLPPDQLLSFLGELRAFHSLRVRGLMTIAEHSEDEAVVRANFRHVYQCRNSARDAGFEVERLSMGMSGDYALAIAEGSTEVRIGSAIFGARNYKH</sequence>
<dbReference type="Pfam" id="PF01168">
    <property type="entry name" value="Ala_racemase_N"/>
    <property type="match status" value="1"/>
</dbReference>
<feature type="modified residue" description="N6-(pyridoxal phosphate)lysine" evidence="2 3">
    <location>
        <position position="40"/>
    </location>
</feature>
<comment type="similarity">
    <text evidence="2 4">Belongs to the pyridoxal phosphate-binding protein YggS/PROSC family.</text>
</comment>
<evidence type="ECO:0000256" key="3">
    <source>
        <dbReference type="PIRSR" id="PIRSR004848-1"/>
    </source>
</evidence>
<dbReference type="RefSeq" id="WP_139983793.1">
    <property type="nucleotide sequence ID" value="NZ_CP041046.1"/>
</dbReference>
<dbReference type="EMBL" id="CP041046">
    <property type="protein sequence ID" value="QDE40255.1"/>
    <property type="molecule type" value="Genomic_DNA"/>
</dbReference>
<evidence type="ECO:0000256" key="1">
    <source>
        <dbReference type="ARBA" id="ARBA00022898"/>
    </source>
</evidence>
<comment type="function">
    <text evidence="2">Pyridoxal 5'-phosphate (PLP)-binding protein, which is involved in PLP homeostasis.</text>
</comment>
<dbReference type="OrthoDB" id="9804072at2"/>
<dbReference type="InterPro" id="IPR011078">
    <property type="entry name" value="PyrdxlP_homeostasis"/>
</dbReference>
<dbReference type="GO" id="GO:0030170">
    <property type="term" value="F:pyridoxal phosphate binding"/>
    <property type="evidence" value="ECO:0007669"/>
    <property type="project" value="UniProtKB-UniRule"/>
</dbReference>
<dbReference type="CDD" id="cd00635">
    <property type="entry name" value="PLPDE_III_YBL036c_like"/>
    <property type="match status" value="1"/>
</dbReference>
<dbReference type="KEGG" id="lpy:FIV34_14100"/>
<dbReference type="NCBIfam" id="TIGR00044">
    <property type="entry name" value="YggS family pyridoxal phosphate-dependent enzyme"/>
    <property type="match status" value="1"/>
</dbReference>
<evidence type="ECO:0000259" key="5">
    <source>
        <dbReference type="Pfam" id="PF01168"/>
    </source>
</evidence>
<dbReference type="Proteomes" id="UP000316093">
    <property type="component" value="Chromosome"/>
</dbReference>
<evidence type="ECO:0000256" key="4">
    <source>
        <dbReference type="RuleBase" id="RU004514"/>
    </source>
</evidence>
<dbReference type="HAMAP" id="MF_02087">
    <property type="entry name" value="PLP_homeostasis"/>
    <property type="match status" value="1"/>
</dbReference>
<name>A0A4Y5Z7F4_9GAMM</name>
<dbReference type="PANTHER" id="PTHR10146">
    <property type="entry name" value="PROLINE SYNTHETASE CO-TRANSCRIBED BACTERIAL HOMOLOG PROTEIN"/>
    <property type="match status" value="1"/>
</dbReference>
<evidence type="ECO:0000313" key="7">
    <source>
        <dbReference type="Proteomes" id="UP000316093"/>
    </source>
</evidence>
<dbReference type="SUPFAM" id="SSF51419">
    <property type="entry name" value="PLP-binding barrel"/>
    <property type="match status" value="1"/>
</dbReference>
<gene>
    <name evidence="6" type="ORF">FIV34_14100</name>
</gene>
<dbReference type="FunFam" id="3.20.20.10:FF:000018">
    <property type="entry name" value="Pyridoxal phosphate homeostasis protein"/>
    <property type="match status" value="1"/>
</dbReference>
<reference evidence="6 7" key="1">
    <citation type="submission" date="2019-06" db="EMBL/GenBank/DDBJ databases">
        <title>A complete genome sequence for Luteibacter pinisoli MAH-14.</title>
        <authorList>
            <person name="Baltrus D.A."/>
        </authorList>
    </citation>
    <scope>NUCLEOTIDE SEQUENCE [LARGE SCALE GENOMIC DNA]</scope>
    <source>
        <strain evidence="6 7">MAH-14</strain>
    </source>
</reference>
<protein>
    <recommendedName>
        <fullName evidence="2">Pyridoxal phosphate homeostasis protein</fullName>
        <shortName evidence="2">PLP homeostasis protein</shortName>
    </recommendedName>
</protein>
<dbReference type="AlphaFoldDB" id="A0A4Y5Z7F4"/>
<dbReference type="InterPro" id="IPR001608">
    <property type="entry name" value="Ala_racemase_N"/>
</dbReference>
<keyword evidence="7" id="KW-1185">Reference proteome</keyword>
<comment type="cofactor">
    <cofactor evidence="3">
        <name>pyridoxal 5'-phosphate</name>
        <dbReference type="ChEBI" id="CHEBI:597326"/>
    </cofactor>
</comment>
<accession>A0A4Y5Z7F4</accession>
<dbReference type="Gene3D" id="3.20.20.10">
    <property type="entry name" value="Alanine racemase"/>
    <property type="match status" value="1"/>
</dbReference>